<feature type="domain" description="NADH-Ubiquinone oxidoreductase (complex I) chain 5 N-terminal" evidence="9">
    <location>
        <begin position="64"/>
        <end position="113"/>
    </location>
</feature>
<evidence type="ECO:0000256" key="1">
    <source>
        <dbReference type="ARBA" id="ARBA00003257"/>
    </source>
</evidence>
<dbReference type="GeneID" id="41038731"/>
<dbReference type="InterPro" id="IPR018393">
    <property type="entry name" value="NADHpl_OxRdtase_5_subgr"/>
</dbReference>
<keyword evidence="7" id="KW-0520">NAD</keyword>
<dbReference type="InterPro" id="IPR001516">
    <property type="entry name" value="Proton_antipo_N"/>
</dbReference>
<evidence type="ECO:0000256" key="3">
    <source>
        <dbReference type="ARBA" id="ARBA00022692"/>
    </source>
</evidence>
<keyword evidence="6 7" id="KW-0472">Membrane</keyword>
<evidence type="ECO:0000313" key="10">
    <source>
        <dbReference type="EMBL" id="QDG01351.1"/>
    </source>
</evidence>
<evidence type="ECO:0000256" key="2">
    <source>
        <dbReference type="ARBA" id="ARBA00004141"/>
    </source>
</evidence>
<feature type="transmembrane region" description="Helical" evidence="7">
    <location>
        <begin position="303"/>
        <end position="321"/>
    </location>
</feature>
<dbReference type="SMR" id="A0A513U144"/>
<feature type="transmembrane region" description="Helical" evidence="7">
    <location>
        <begin position="370"/>
        <end position="392"/>
    </location>
</feature>
<feature type="transmembrane region" description="Helical" evidence="7">
    <location>
        <begin position="327"/>
        <end position="349"/>
    </location>
</feature>
<comment type="function">
    <text evidence="7">Core subunit of the mitochondrial membrane respiratory chain NADH dehydrogenase (Complex I) which catalyzes electron transfer from NADH through the respiratory chain, using ubiquinone as an electron acceptor. Essential for the catalytic activity and assembly of complex I.</text>
</comment>
<feature type="transmembrane region" description="Helical" evidence="7">
    <location>
        <begin position="169"/>
        <end position="187"/>
    </location>
</feature>
<feature type="domain" description="NADH:quinone oxidoreductase/Mrp antiporter transmembrane" evidence="8">
    <location>
        <begin position="135"/>
        <end position="417"/>
    </location>
</feature>
<comment type="subcellular location">
    <subcellularLocation>
        <location evidence="2">Membrane</location>
        <topology evidence="2">Multi-pass membrane protein</topology>
    </subcellularLocation>
</comment>
<dbReference type="InterPro" id="IPR003945">
    <property type="entry name" value="NU5C-like"/>
</dbReference>
<dbReference type="EC" id="7.1.1.2" evidence="7"/>
<dbReference type="GO" id="GO:0015990">
    <property type="term" value="P:electron transport coupled proton transport"/>
    <property type="evidence" value="ECO:0007669"/>
    <property type="project" value="TreeGrafter"/>
</dbReference>
<evidence type="ECO:0000259" key="9">
    <source>
        <dbReference type="Pfam" id="PF00662"/>
    </source>
</evidence>
<keyword evidence="5 7" id="KW-0830">Ubiquinone</keyword>
<comment type="function">
    <text evidence="1">Core subunit of the mitochondrial membrane respiratory chain NADH dehydrogenase (Complex I) that is believed to belong to the minimal assembly required for catalysis. Complex I functions in the transfer of electrons from NADH to the respiratory chain. The immediate electron acceptor for the enzyme is believed to be ubiquinone.</text>
</comment>
<dbReference type="PANTHER" id="PTHR42829">
    <property type="entry name" value="NADH-UBIQUINONE OXIDOREDUCTASE CHAIN 5"/>
    <property type="match status" value="1"/>
</dbReference>
<dbReference type="GO" id="GO:0042773">
    <property type="term" value="P:ATP synthesis coupled electron transport"/>
    <property type="evidence" value="ECO:0007669"/>
    <property type="project" value="InterPro"/>
</dbReference>
<dbReference type="GO" id="GO:0003954">
    <property type="term" value="F:NADH dehydrogenase activity"/>
    <property type="evidence" value="ECO:0007669"/>
    <property type="project" value="TreeGrafter"/>
</dbReference>
<feature type="transmembrane region" description="Helical" evidence="7">
    <location>
        <begin position="274"/>
        <end position="296"/>
    </location>
</feature>
<dbReference type="PRINTS" id="PR01435">
    <property type="entry name" value="NPOXDRDTASE5"/>
</dbReference>
<feature type="transmembrane region" description="Helical" evidence="7">
    <location>
        <begin position="30"/>
        <end position="62"/>
    </location>
</feature>
<feature type="transmembrane region" description="Helical" evidence="7">
    <location>
        <begin position="412"/>
        <end position="433"/>
    </location>
</feature>
<keyword evidence="7" id="KW-0813">Transport</keyword>
<dbReference type="NCBIfam" id="TIGR01974">
    <property type="entry name" value="NDH_I_L"/>
    <property type="match status" value="1"/>
</dbReference>
<dbReference type="PANTHER" id="PTHR42829:SF2">
    <property type="entry name" value="NADH-UBIQUINONE OXIDOREDUCTASE CHAIN 5"/>
    <property type="match status" value="1"/>
</dbReference>
<dbReference type="AlphaFoldDB" id="A0A513U144"/>
<dbReference type="GO" id="GO:0008137">
    <property type="term" value="F:NADH dehydrogenase (ubiquinone) activity"/>
    <property type="evidence" value="ECO:0007669"/>
    <property type="project" value="UniProtKB-EC"/>
</dbReference>
<feature type="transmembrane region" description="Helical" evidence="7">
    <location>
        <begin position="555"/>
        <end position="573"/>
    </location>
</feature>
<accession>A0A513U144</accession>
<feature type="transmembrane region" description="Helical" evidence="7">
    <location>
        <begin position="454"/>
        <end position="473"/>
    </location>
</feature>
<dbReference type="EMBL" id="MN004749">
    <property type="protein sequence ID" value="QDG01351.1"/>
    <property type="molecule type" value="Genomic_DNA"/>
</dbReference>
<keyword evidence="4 7" id="KW-1133">Transmembrane helix</keyword>
<keyword evidence="3 7" id="KW-0812">Transmembrane</keyword>
<evidence type="ECO:0000259" key="8">
    <source>
        <dbReference type="Pfam" id="PF00361"/>
    </source>
</evidence>
<dbReference type="GO" id="GO:0016020">
    <property type="term" value="C:membrane"/>
    <property type="evidence" value="ECO:0007669"/>
    <property type="project" value="UniProtKB-SubCell"/>
</dbReference>
<evidence type="ECO:0000256" key="6">
    <source>
        <dbReference type="ARBA" id="ARBA00023136"/>
    </source>
</evidence>
<comment type="similarity">
    <text evidence="7">Belongs to the complex I subunit 5 family.</text>
</comment>
<name>A0A513U144_9BASI</name>
<evidence type="ECO:0000256" key="5">
    <source>
        <dbReference type="ARBA" id="ARBA00023075"/>
    </source>
</evidence>
<sequence>MYLTSIFIPLASSLCTGLLGRKIGGTGSNVISVLFIFMSMVIIILICYEVVFSQSTVYVVLWNWMESDTLSINWSFHFDPMTVMMLIVVSQISFVVHVYSTWYIANDPHVQRFISYLSAFTFFIMILVSADSYLLIFVGIGVLSYLLINFWYTRIQASKAAIQAITVNRVGDIFISIGFIACLWTFSNMDYATAFSLSPYISTAALTFIGIMFIIGAMSKSAQLGLHTWLVSAMEVLIIKLPTPVSSMLHAATLVTAGIYLLIRSSPILEYAPYSLLCILFVGQITTIFAASSGLFQNDMKRLIAYSTISQIGYLVIAVGLSQYSAALIHIASHAYFKALLFLSAGGVLHSISDEQDIRRLGGLMMILPFTYTAIIVGSLSLIAIFPLSGYYSKDLILELAYSQYTFTGYQAYVMGTITAFLTAFYSIRLVCITFTGMPHASRQQYIQTHDQPILVQMTFTLLAFISIFFGYISRDIITGMGTDGLISSMYHRPESVTLIEAEFIPITMKLIPTILTIFSASIAFYLYTYKPHYIVYISSGTQGILITRFFNKKWMVDIVYSYIIIISIRLGYVCSQTLDKGSLEIIGPVKIESTMNSWAASMSRIDTGITTSYATYILFATLSLSLITL</sequence>
<reference evidence="10" key="1">
    <citation type="submission" date="2019-05" db="EMBL/GenBank/DDBJ databases">
        <title>the mitochondrial genome of Puccinia triticina.</title>
        <authorList>
            <person name="Zheng W."/>
            <person name="Li C."/>
            <person name="Shen Y."/>
            <person name="Liu N."/>
            <person name="Xing G."/>
        </authorList>
    </citation>
    <scope>NUCLEOTIDE SEQUENCE</scope>
    <source>
        <strain evidence="10">HnZU18-3</strain>
    </source>
</reference>
<evidence type="ECO:0000256" key="7">
    <source>
        <dbReference type="RuleBase" id="RU003404"/>
    </source>
</evidence>
<feature type="transmembrane region" description="Helical" evidence="7">
    <location>
        <begin position="83"/>
        <end position="105"/>
    </location>
</feature>
<organism evidence="10">
    <name type="scientific">Puccinia triticina</name>
    <dbReference type="NCBI Taxonomy" id="208348"/>
    <lineage>
        <taxon>Eukaryota</taxon>
        <taxon>Fungi</taxon>
        <taxon>Dikarya</taxon>
        <taxon>Basidiomycota</taxon>
        <taxon>Pucciniomycotina</taxon>
        <taxon>Pucciniomycetes</taxon>
        <taxon>Pucciniales</taxon>
        <taxon>Pucciniaceae</taxon>
        <taxon>Puccinia</taxon>
    </lineage>
</organism>
<dbReference type="InterPro" id="IPR001750">
    <property type="entry name" value="ND/Mrp_TM"/>
</dbReference>
<dbReference type="RefSeq" id="YP_009680277.1">
    <property type="nucleotide sequence ID" value="NC_044103.1"/>
</dbReference>
<dbReference type="Pfam" id="PF00361">
    <property type="entry name" value="Proton_antipo_M"/>
    <property type="match status" value="1"/>
</dbReference>
<protein>
    <recommendedName>
        <fullName evidence="7">NADH-ubiquinone oxidoreductase chain 5</fullName>
        <ecNumber evidence="7">7.1.1.2</ecNumber>
    </recommendedName>
</protein>
<feature type="transmembrane region" description="Helical" evidence="7">
    <location>
        <begin position="117"/>
        <end position="148"/>
    </location>
</feature>
<feature type="transmembrane region" description="Helical" evidence="7">
    <location>
        <begin position="237"/>
        <end position="262"/>
    </location>
</feature>
<feature type="transmembrane region" description="Helical" evidence="7">
    <location>
        <begin position="511"/>
        <end position="530"/>
    </location>
</feature>
<feature type="transmembrane region" description="Helical" evidence="7">
    <location>
        <begin position="199"/>
        <end position="217"/>
    </location>
</feature>
<comment type="catalytic activity">
    <reaction evidence="7">
        <text>a ubiquinone + NADH + 5 H(+)(in) = a ubiquinol + NAD(+) + 4 H(+)(out)</text>
        <dbReference type="Rhea" id="RHEA:29091"/>
        <dbReference type="Rhea" id="RHEA-COMP:9565"/>
        <dbReference type="Rhea" id="RHEA-COMP:9566"/>
        <dbReference type="ChEBI" id="CHEBI:15378"/>
        <dbReference type="ChEBI" id="CHEBI:16389"/>
        <dbReference type="ChEBI" id="CHEBI:17976"/>
        <dbReference type="ChEBI" id="CHEBI:57540"/>
        <dbReference type="ChEBI" id="CHEBI:57945"/>
        <dbReference type="EC" id="7.1.1.2"/>
    </reaction>
</comment>
<evidence type="ECO:0000256" key="4">
    <source>
        <dbReference type="ARBA" id="ARBA00022989"/>
    </source>
</evidence>
<proteinExistence type="inferred from homology"/>
<dbReference type="Pfam" id="PF00662">
    <property type="entry name" value="Proton_antipo_N"/>
    <property type="match status" value="1"/>
</dbReference>
<gene>
    <name evidence="10" type="primary">nad5</name>
</gene>
<dbReference type="PRINTS" id="PR01434">
    <property type="entry name" value="NADHDHGNASE5"/>
</dbReference>
<keyword evidence="7 10" id="KW-0496">Mitochondrion</keyword>
<geneLocation type="mitochondrion" evidence="10"/>